<feature type="domain" description="Glutamine amidotransferase" evidence="1">
    <location>
        <begin position="21"/>
        <end position="178"/>
    </location>
</feature>
<dbReference type="AlphaFoldDB" id="A0A6J6C691"/>
<protein>
    <submittedName>
        <fullName evidence="2">Unannotated protein</fullName>
    </submittedName>
</protein>
<gene>
    <name evidence="2" type="ORF">UFOPK1493_00685</name>
</gene>
<dbReference type="InterPro" id="IPR029062">
    <property type="entry name" value="Class_I_gatase-like"/>
</dbReference>
<dbReference type="GO" id="GO:0005829">
    <property type="term" value="C:cytosol"/>
    <property type="evidence" value="ECO:0007669"/>
    <property type="project" value="TreeGrafter"/>
</dbReference>
<dbReference type="Pfam" id="PF00117">
    <property type="entry name" value="GATase"/>
    <property type="match status" value="1"/>
</dbReference>
<sequence>MRALVVQHEPDGPAGTIGTHLAARGHEVVVHQVMQRGSTESHLPFPDPTAFDVIVPLGSVHGVYEHDVIGTWIDRELAMLRTAHEAGVPVFGICFGAQAMCAALGGTVERAPGYEVGWYSYDTDLPEAIASGPWFTWHGDRCLLPAGPEELARNELCTQAFRAGRTVGVQFHPEVTEELVGAWVAKCPPGYFASHHTTAEAVLDGFAAHGAAMHARAITLFDWFLDEVAPS</sequence>
<dbReference type="InterPro" id="IPR017926">
    <property type="entry name" value="GATASE"/>
</dbReference>
<dbReference type="PANTHER" id="PTHR42695">
    <property type="entry name" value="GLUTAMINE AMIDOTRANSFERASE YLR126C-RELATED"/>
    <property type="match status" value="1"/>
</dbReference>
<dbReference type="PANTHER" id="PTHR42695:SF5">
    <property type="entry name" value="GLUTAMINE AMIDOTRANSFERASE YLR126C-RELATED"/>
    <property type="match status" value="1"/>
</dbReference>
<name>A0A6J6C691_9ZZZZ</name>
<organism evidence="2">
    <name type="scientific">freshwater metagenome</name>
    <dbReference type="NCBI Taxonomy" id="449393"/>
    <lineage>
        <taxon>unclassified sequences</taxon>
        <taxon>metagenomes</taxon>
        <taxon>ecological metagenomes</taxon>
    </lineage>
</organism>
<dbReference type="CDD" id="cd01741">
    <property type="entry name" value="GATase1_1"/>
    <property type="match status" value="1"/>
</dbReference>
<dbReference type="PROSITE" id="PS51273">
    <property type="entry name" value="GATASE_TYPE_1"/>
    <property type="match status" value="1"/>
</dbReference>
<accession>A0A6J6C691</accession>
<dbReference type="InterPro" id="IPR044992">
    <property type="entry name" value="ChyE-like"/>
</dbReference>
<dbReference type="Gene3D" id="3.40.50.880">
    <property type="match status" value="1"/>
</dbReference>
<reference evidence="2" key="1">
    <citation type="submission" date="2020-05" db="EMBL/GenBank/DDBJ databases">
        <authorList>
            <person name="Chiriac C."/>
            <person name="Salcher M."/>
            <person name="Ghai R."/>
            <person name="Kavagutti S V."/>
        </authorList>
    </citation>
    <scope>NUCLEOTIDE SEQUENCE</scope>
</reference>
<proteinExistence type="predicted"/>
<evidence type="ECO:0000259" key="1">
    <source>
        <dbReference type="Pfam" id="PF00117"/>
    </source>
</evidence>
<dbReference type="SUPFAM" id="SSF52317">
    <property type="entry name" value="Class I glutamine amidotransferase-like"/>
    <property type="match status" value="1"/>
</dbReference>
<dbReference type="EMBL" id="CAEZSR010000015">
    <property type="protein sequence ID" value="CAB4546053.1"/>
    <property type="molecule type" value="Genomic_DNA"/>
</dbReference>
<evidence type="ECO:0000313" key="2">
    <source>
        <dbReference type="EMBL" id="CAB4546053.1"/>
    </source>
</evidence>